<evidence type="ECO:0000256" key="4">
    <source>
        <dbReference type="ARBA" id="ARBA00022771"/>
    </source>
</evidence>
<feature type="compositionally biased region" description="Polar residues" evidence="10">
    <location>
        <begin position="15"/>
        <end position="54"/>
    </location>
</feature>
<dbReference type="InterPro" id="IPR050331">
    <property type="entry name" value="Zinc_finger"/>
</dbReference>
<dbReference type="PROSITE" id="PS00028">
    <property type="entry name" value="ZINC_FINGER_C2H2_1"/>
    <property type="match status" value="2"/>
</dbReference>
<evidence type="ECO:0000256" key="2">
    <source>
        <dbReference type="ARBA" id="ARBA00022723"/>
    </source>
</evidence>
<evidence type="ECO:0000256" key="5">
    <source>
        <dbReference type="ARBA" id="ARBA00022833"/>
    </source>
</evidence>
<evidence type="ECO:0000259" key="11">
    <source>
        <dbReference type="PROSITE" id="PS50157"/>
    </source>
</evidence>
<dbReference type="FunFam" id="3.30.160.60:FF:000060">
    <property type="entry name" value="zinc finger protein 436"/>
    <property type="match status" value="1"/>
</dbReference>
<dbReference type="Gene3D" id="3.30.160.60">
    <property type="entry name" value="Classic Zinc Finger"/>
    <property type="match status" value="2"/>
</dbReference>
<evidence type="ECO:0000256" key="8">
    <source>
        <dbReference type="ARBA" id="ARBA00023242"/>
    </source>
</evidence>
<keyword evidence="6" id="KW-0805">Transcription regulation</keyword>
<dbReference type="FunFam" id="3.30.160.60:FF:000176">
    <property type="entry name" value="zinc finger protein 70"/>
    <property type="match status" value="1"/>
</dbReference>
<feature type="region of interest" description="Disordered" evidence="10">
    <location>
        <begin position="178"/>
        <end position="236"/>
    </location>
</feature>
<dbReference type="EMBL" id="CAJVRM010000088">
    <property type="protein sequence ID" value="CAG8974046.1"/>
    <property type="molecule type" value="Genomic_DNA"/>
</dbReference>
<name>A0A9N9LM64_9HELO</name>
<dbReference type="OrthoDB" id="6077919at2759"/>
<evidence type="ECO:0000256" key="1">
    <source>
        <dbReference type="ARBA" id="ARBA00004123"/>
    </source>
</evidence>
<feature type="domain" description="C2H2-type" evidence="11">
    <location>
        <begin position="328"/>
        <end position="358"/>
    </location>
</feature>
<reference evidence="12" key="1">
    <citation type="submission" date="2021-07" db="EMBL/GenBank/DDBJ databases">
        <authorList>
            <person name="Durling M."/>
        </authorList>
    </citation>
    <scope>NUCLEOTIDE SEQUENCE</scope>
</reference>
<evidence type="ECO:0000313" key="13">
    <source>
        <dbReference type="Proteomes" id="UP000701801"/>
    </source>
</evidence>
<keyword evidence="3" id="KW-0677">Repeat</keyword>
<evidence type="ECO:0000256" key="6">
    <source>
        <dbReference type="ARBA" id="ARBA00023015"/>
    </source>
</evidence>
<keyword evidence="5" id="KW-0862">Zinc</keyword>
<organism evidence="12 13">
    <name type="scientific">Hymenoscyphus albidus</name>
    <dbReference type="NCBI Taxonomy" id="595503"/>
    <lineage>
        <taxon>Eukaryota</taxon>
        <taxon>Fungi</taxon>
        <taxon>Dikarya</taxon>
        <taxon>Ascomycota</taxon>
        <taxon>Pezizomycotina</taxon>
        <taxon>Leotiomycetes</taxon>
        <taxon>Helotiales</taxon>
        <taxon>Helotiaceae</taxon>
        <taxon>Hymenoscyphus</taxon>
    </lineage>
</organism>
<evidence type="ECO:0000256" key="10">
    <source>
        <dbReference type="SAM" id="MobiDB-lite"/>
    </source>
</evidence>
<dbReference type="PANTHER" id="PTHR16515:SF49">
    <property type="entry name" value="GASTRULA ZINC FINGER PROTEIN XLCGF49.1-LIKE-RELATED"/>
    <property type="match status" value="1"/>
</dbReference>
<dbReference type="Proteomes" id="UP000701801">
    <property type="component" value="Unassembled WGS sequence"/>
</dbReference>
<protein>
    <recommendedName>
        <fullName evidence="11">C2H2-type domain-containing protein</fullName>
    </recommendedName>
</protein>
<comment type="subcellular location">
    <subcellularLocation>
        <location evidence="1">Nucleus</location>
    </subcellularLocation>
</comment>
<keyword evidence="4 9" id="KW-0863">Zinc-finger</keyword>
<dbReference type="SMART" id="SM00355">
    <property type="entry name" value="ZnF_C2H2"/>
    <property type="match status" value="2"/>
</dbReference>
<feature type="compositionally biased region" description="Low complexity" evidence="10">
    <location>
        <begin position="214"/>
        <end position="236"/>
    </location>
</feature>
<dbReference type="GO" id="GO:0010468">
    <property type="term" value="P:regulation of gene expression"/>
    <property type="evidence" value="ECO:0007669"/>
    <property type="project" value="TreeGrafter"/>
</dbReference>
<evidence type="ECO:0000256" key="3">
    <source>
        <dbReference type="ARBA" id="ARBA00022737"/>
    </source>
</evidence>
<accession>A0A9N9LM64</accession>
<dbReference type="GO" id="GO:0005634">
    <property type="term" value="C:nucleus"/>
    <property type="evidence" value="ECO:0007669"/>
    <property type="project" value="UniProtKB-SubCell"/>
</dbReference>
<keyword evidence="2" id="KW-0479">Metal-binding</keyword>
<gene>
    <name evidence="12" type="ORF">HYALB_00010918</name>
</gene>
<sequence>MNLSSLVHAGRHQAEQQQFQPYPNRPQQNMSSSLVANQYMAQPMSQNQTYNYVTAPQPPPSPPVDETSKCSLPSISSLLGLADGSSPQEQAQQPTPQPSGPPSVKSDYRPGSANQQQPPPQQQQYGPSPSMSSRNVLPPTPPMQPETFDGRQSPGAASNSSYSVASAPGYYFSPPVSAINNVEPPHPQRQQMPTMSHQRRVSMPGQSMGYSQPAYSNSQYSMSPSQQSMSSYYSSPMQSAAQQPQISGLYYQRPLPQQFPPSLMPVSVTLTPSSGNNPWQHHHYISPSSVASFPQSQDRYICQTCNKAFSRPSSLRIHSHSHTGEKPFKCPHQGCGKAFSVRSNMKRHERGCHSFEGGVPIV</sequence>
<evidence type="ECO:0000256" key="9">
    <source>
        <dbReference type="PROSITE-ProRule" id="PRU00042"/>
    </source>
</evidence>
<dbReference type="SUPFAM" id="SSF57667">
    <property type="entry name" value="beta-beta-alpha zinc fingers"/>
    <property type="match status" value="1"/>
</dbReference>
<proteinExistence type="predicted"/>
<dbReference type="AlphaFoldDB" id="A0A9N9LM64"/>
<comment type="caution">
    <text evidence="12">The sequence shown here is derived from an EMBL/GenBank/DDBJ whole genome shotgun (WGS) entry which is preliminary data.</text>
</comment>
<feature type="region of interest" description="Disordered" evidence="10">
    <location>
        <begin position="1"/>
        <end position="163"/>
    </location>
</feature>
<feature type="compositionally biased region" description="Polar residues" evidence="10">
    <location>
        <begin position="125"/>
        <end position="135"/>
    </location>
</feature>
<dbReference type="PANTHER" id="PTHR16515">
    <property type="entry name" value="PR DOMAIN ZINC FINGER PROTEIN"/>
    <property type="match status" value="1"/>
</dbReference>
<keyword evidence="13" id="KW-1185">Reference proteome</keyword>
<evidence type="ECO:0000313" key="12">
    <source>
        <dbReference type="EMBL" id="CAG8974046.1"/>
    </source>
</evidence>
<dbReference type="InterPro" id="IPR013087">
    <property type="entry name" value="Znf_C2H2_type"/>
</dbReference>
<dbReference type="PROSITE" id="PS50157">
    <property type="entry name" value="ZINC_FINGER_C2H2_2"/>
    <property type="match status" value="2"/>
</dbReference>
<dbReference type="GO" id="GO:0008270">
    <property type="term" value="F:zinc ion binding"/>
    <property type="evidence" value="ECO:0007669"/>
    <property type="project" value="UniProtKB-KW"/>
</dbReference>
<dbReference type="InterPro" id="IPR036236">
    <property type="entry name" value="Znf_C2H2_sf"/>
</dbReference>
<keyword evidence="7" id="KW-0804">Transcription</keyword>
<feature type="compositionally biased region" description="Low complexity" evidence="10">
    <location>
        <begin position="85"/>
        <end position="94"/>
    </location>
</feature>
<feature type="domain" description="C2H2-type" evidence="11">
    <location>
        <begin position="300"/>
        <end position="327"/>
    </location>
</feature>
<keyword evidence="8" id="KW-0539">Nucleus</keyword>
<dbReference type="Pfam" id="PF00096">
    <property type="entry name" value="zf-C2H2"/>
    <property type="match status" value="2"/>
</dbReference>
<evidence type="ECO:0000256" key="7">
    <source>
        <dbReference type="ARBA" id="ARBA00023163"/>
    </source>
</evidence>